<dbReference type="UniPathway" id="UPA00113">
    <property type="reaction ID" value="UER00529"/>
</dbReference>
<keyword evidence="4 6" id="KW-0012">Acyltransferase</keyword>
<gene>
    <name evidence="8" type="ORF">B7P43_G15895</name>
</gene>
<keyword evidence="3 6" id="KW-0808">Transferase</keyword>
<evidence type="ECO:0000256" key="1">
    <source>
        <dbReference type="ARBA" id="ARBA00004832"/>
    </source>
</evidence>
<dbReference type="InterPro" id="IPR039143">
    <property type="entry name" value="GNPNAT1-like"/>
</dbReference>
<comment type="catalytic activity">
    <reaction evidence="5 6">
        <text>D-glucosamine 6-phosphate + acetyl-CoA = N-acetyl-D-glucosamine 6-phosphate + CoA + H(+)</text>
        <dbReference type="Rhea" id="RHEA:10292"/>
        <dbReference type="ChEBI" id="CHEBI:15378"/>
        <dbReference type="ChEBI" id="CHEBI:57287"/>
        <dbReference type="ChEBI" id="CHEBI:57288"/>
        <dbReference type="ChEBI" id="CHEBI:57513"/>
        <dbReference type="ChEBI" id="CHEBI:58725"/>
        <dbReference type="EC" id="2.3.1.4"/>
    </reaction>
</comment>
<feature type="domain" description="N-acetyltransferase" evidence="7">
    <location>
        <begin position="40"/>
        <end position="188"/>
    </location>
</feature>
<dbReference type="PANTHER" id="PTHR13355">
    <property type="entry name" value="GLUCOSAMINE 6-PHOSPHATE N-ACETYLTRANSFERASE"/>
    <property type="match status" value="1"/>
</dbReference>
<proteinExistence type="inferred from homology"/>
<protein>
    <recommendedName>
        <fullName evidence="6">Glucosamine 6-phosphate N-acetyltransferase</fullName>
        <ecNumber evidence="6">2.3.1.4</ecNumber>
    </recommendedName>
</protein>
<dbReference type="OrthoDB" id="10039976at2759"/>
<comment type="caution">
    <text evidence="8">The sequence shown here is derived from an EMBL/GenBank/DDBJ whole genome shotgun (WGS) entry which is preliminary data.</text>
</comment>
<dbReference type="PANTHER" id="PTHR13355:SF11">
    <property type="entry name" value="GLUCOSAMINE 6-PHOSPHATE N-ACETYLTRANSFERASE"/>
    <property type="match status" value="1"/>
</dbReference>
<dbReference type="FunCoup" id="A0A2J7R6H8">
    <property type="interactions" value="881"/>
</dbReference>
<dbReference type="GO" id="GO:0004343">
    <property type="term" value="F:glucosamine 6-phosphate N-acetyltransferase activity"/>
    <property type="evidence" value="ECO:0007669"/>
    <property type="project" value="UniProtKB-UniRule"/>
</dbReference>
<dbReference type="InterPro" id="IPR016181">
    <property type="entry name" value="Acyl_CoA_acyltransferase"/>
</dbReference>
<evidence type="ECO:0000313" key="9">
    <source>
        <dbReference type="Proteomes" id="UP000235965"/>
    </source>
</evidence>
<dbReference type="GO" id="GO:0006048">
    <property type="term" value="P:UDP-N-acetylglucosamine biosynthetic process"/>
    <property type="evidence" value="ECO:0007669"/>
    <property type="project" value="UniProtKB-UniRule"/>
</dbReference>
<dbReference type="EMBL" id="NEVH01006756">
    <property type="protein sequence ID" value="PNF36445.1"/>
    <property type="molecule type" value="Genomic_DNA"/>
</dbReference>
<sequence>SAPLSNEPLYNPHLLQRLDMAKCKTRFDPPISPNQPGEGLIMRPLCPADYDKGFVQLLCQLTKVGEVSRNQFLRRYATMKECPNTYYVTVIEDMTTSQIVASATLVVEQKFIHDCAVRGRLEDVVVSDDYRGKQLGKLIITVVTLLAQHLNCYKITLDCKDTMIPFYSRLGYKLEPCSSNYMQIRFEN</sequence>
<evidence type="ECO:0000256" key="5">
    <source>
        <dbReference type="ARBA" id="ARBA00048964"/>
    </source>
</evidence>
<comment type="similarity">
    <text evidence="2 6">Belongs to the acetyltransferase family. GNA1 subfamily.</text>
</comment>
<evidence type="ECO:0000259" key="7">
    <source>
        <dbReference type="PROSITE" id="PS51186"/>
    </source>
</evidence>
<reference evidence="8 9" key="1">
    <citation type="submission" date="2017-12" db="EMBL/GenBank/DDBJ databases">
        <title>Hemimetabolous genomes reveal molecular basis of termite eusociality.</title>
        <authorList>
            <person name="Harrison M.C."/>
            <person name="Jongepier E."/>
            <person name="Robertson H.M."/>
            <person name="Arning N."/>
            <person name="Bitard-Feildel T."/>
            <person name="Chao H."/>
            <person name="Childers C.P."/>
            <person name="Dinh H."/>
            <person name="Doddapaneni H."/>
            <person name="Dugan S."/>
            <person name="Gowin J."/>
            <person name="Greiner C."/>
            <person name="Han Y."/>
            <person name="Hu H."/>
            <person name="Hughes D.S.T."/>
            <person name="Huylmans A.-K."/>
            <person name="Kemena C."/>
            <person name="Kremer L.P.M."/>
            <person name="Lee S.L."/>
            <person name="Lopez-Ezquerra A."/>
            <person name="Mallet L."/>
            <person name="Monroy-Kuhn J.M."/>
            <person name="Moser A."/>
            <person name="Murali S.C."/>
            <person name="Muzny D.M."/>
            <person name="Otani S."/>
            <person name="Piulachs M.-D."/>
            <person name="Poelchau M."/>
            <person name="Qu J."/>
            <person name="Schaub F."/>
            <person name="Wada-Katsumata A."/>
            <person name="Worley K.C."/>
            <person name="Xie Q."/>
            <person name="Ylla G."/>
            <person name="Poulsen M."/>
            <person name="Gibbs R.A."/>
            <person name="Schal C."/>
            <person name="Richards S."/>
            <person name="Belles X."/>
            <person name="Korb J."/>
            <person name="Bornberg-Bauer E."/>
        </authorList>
    </citation>
    <scope>NUCLEOTIDE SEQUENCE [LARGE SCALE GENOMIC DNA]</scope>
    <source>
        <tissue evidence="8">Whole body</tissue>
    </source>
</reference>
<dbReference type="PROSITE" id="PS51186">
    <property type="entry name" value="GNAT"/>
    <property type="match status" value="1"/>
</dbReference>
<evidence type="ECO:0000256" key="2">
    <source>
        <dbReference type="ARBA" id="ARBA00006048"/>
    </source>
</evidence>
<accession>A0A2J7R6H8</accession>
<comment type="pathway">
    <text evidence="1 6">Nucleotide-sugar biosynthesis; UDP-N-acetyl-alpha-D-glucosamine biosynthesis; N-acetyl-alpha-D-glucosamine 1-phosphate from alpha-D-glucosamine 6-phosphate (route I): step 1/2.</text>
</comment>
<evidence type="ECO:0000256" key="3">
    <source>
        <dbReference type="ARBA" id="ARBA00022679"/>
    </source>
</evidence>
<dbReference type="InterPro" id="IPR000182">
    <property type="entry name" value="GNAT_dom"/>
</dbReference>
<evidence type="ECO:0000256" key="6">
    <source>
        <dbReference type="RuleBase" id="RU365086"/>
    </source>
</evidence>
<dbReference type="Pfam" id="PF00583">
    <property type="entry name" value="Acetyltransf_1"/>
    <property type="match status" value="1"/>
</dbReference>
<name>A0A2J7R6H8_9NEOP</name>
<feature type="non-terminal residue" evidence="8">
    <location>
        <position position="1"/>
    </location>
</feature>
<keyword evidence="9" id="KW-1185">Reference proteome</keyword>
<dbReference type="STRING" id="105785.A0A2J7R6H8"/>
<organism evidence="8 9">
    <name type="scientific">Cryptotermes secundus</name>
    <dbReference type="NCBI Taxonomy" id="105785"/>
    <lineage>
        <taxon>Eukaryota</taxon>
        <taxon>Metazoa</taxon>
        <taxon>Ecdysozoa</taxon>
        <taxon>Arthropoda</taxon>
        <taxon>Hexapoda</taxon>
        <taxon>Insecta</taxon>
        <taxon>Pterygota</taxon>
        <taxon>Neoptera</taxon>
        <taxon>Polyneoptera</taxon>
        <taxon>Dictyoptera</taxon>
        <taxon>Blattodea</taxon>
        <taxon>Blattoidea</taxon>
        <taxon>Termitoidae</taxon>
        <taxon>Kalotermitidae</taxon>
        <taxon>Cryptotermitinae</taxon>
        <taxon>Cryptotermes</taxon>
    </lineage>
</organism>
<dbReference type="Gene3D" id="3.40.630.30">
    <property type="match status" value="1"/>
</dbReference>
<dbReference type="EC" id="2.3.1.4" evidence="6"/>
<evidence type="ECO:0000256" key="4">
    <source>
        <dbReference type="ARBA" id="ARBA00023315"/>
    </source>
</evidence>
<dbReference type="Proteomes" id="UP000235965">
    <property type="component" value="Unassembled WGS sequence"/>
</dbReference>
<dbReference type="SUPFAM" id="SSF55729">
    <property type="entry name" value="Acyl-CoA N-acyltransferases (Nat)"/>
    <property type="match status" value="1"/>
</dbReference>
<dbReference type="AlphaFoldDB" id="A0A2J7R6H8"/>
<feature type="non-terminal residue" evidence="8">
    <location>
        <position position="188"/>
    </location>
</feature>
<dbReference type="CDD" id="cd04301">
    <property type="entry name" value="NAT_SF"/>
    <property type="match status" value="1"/>
</dbReference>
<dbReference type="FunFam" id="3.40.630.30:FF:000043">
    <property type="entry name" value="Glucosamine 6-phosphate N-acetyltransferase"/>
    <property type="match status" value="1"/>
</dbReference>
<dbReference type="InParanoid" id="A0A2J7R6H8"/>
<evidence type="ECO:0000313" key="8">
    <source>
        <dbReference type="EMBL" id="PNF36445.1"/>
    </source>
</evidence>